<dbReference type="InterPro" id="IPR008271">
    <property type="entry name" value="Ser/Thr_kinase_AS"/>
</dbReference>
<dbReference type="GO" id="GO:0004674">
    <property type="term" value="F:protein serine/threonine kinase activity"/>
    <property type="evidence" value="ECO:0007669"/>
    <property type="project" value="TreeGrafter"/>
</dbReference>
<gene>
    <name evidence="7" type="ORF">UABAM_00433</name>
</gene>
<keyword evidence="2" id="KW-0547">Nucleotide-binding</keyword>
<dbReference type="PROSITE" id="PS50005">
    <property type="entry name" value="TPR"/>
    <property type="match status" value="2"/>
</dbReference>
<keyword evidence="3 7" id="KW-0418">Kinase</keyword>
<organism evidence="7 8">
    <name type="scientific">Uabimicrobium amorphum</name>
    <dbReference type="NCBI Taxonomy" id="2596890"/>
    <lineage>
        <taxon>Bacteria</taxon>
        <taxon>Pseudomonadati</taxon>
        <taxon>Planctomycetota</taxon>
        <taxon>Candidatus Uabimicrobiia</taxon>
        <taxon>Candidatus Uabimicrobiales</taxon>
        <taxon>Candidatus Uabimicrobiaceae</taxon>
        <taxon>Candidatus Uabimicrobium</taxon>
    </lineage>
</organism>
<evidence type="ECO:0000256" key="3">
    <source>
        <dbReference type="ARBA" id="ARBA00022777"/>
    </source>
</evidence>
<dbReference type="SUPFAM" id="SSF56112">
    <property type="entry name" value="Protein kinase-like (PK-like)"/>
    <property type="match status" value="1"/>
</dbReference>
<dbReference type="Proteomes" id="UP000326354">
    <property type="component" value="Chromosome"/>
</dbReference>
<evidence type="ECO:0000313" key="7">
    <source>
        <dbReference type="EMBL" id="BBM82090.1"/>
    </source>
</evidence>
<evidence type="ECO:0000259" key="6">
    <source>
        <dbReference type="PROSITE" id="PS50011"/>
    </source>
</evidence>
<keyword evidence="1" id="KW-0808">Transferase</keyword>
<dbReference type="SUPFAM" id="SSF48371">
    <property type="entry name" value="ARM repeat"/>
    <property type="match status" value="1"/>
</dbReference>
<dbReference type="PROSITE" id="PS00108">
    <property type="entry name" value="PROTEIN_KINASE_ST"/>
    <property type="match status" value="1"/>
</dbReference>
<dbReference type="InterPro" id="IPR011009">
    <property type="entry name" value="Kinase-like_dom_sf"/>
</dbReference>
<dbReference type="SMART" id="SM00028">
    <property type="entry name" value="TPR"/>
    <property type="match status" value="4"/>
</dbReference>
<accession>A0A5S9IIB9</accession>
<dbReference type="PANTHER" id="PTHR43289">
    <property type="entry name" value="MITOGEN-ACTIVATED PROTEIN KINASE KINASE KINASE 20-RELATED"/>
    <property type="match status" value="1"/>
</dbReference>
<name>A0A5S9IIB9_UABAM</name>
<dbReference type="SMART" id="SM00220">
    <property type="entry name" value="S_TKc"/>
    <property type="match status" value="1"/>
</dbReference>
<dbReference type="Gene3D" id="1.10.510.10">
    <property type="entry name" value="Transferase(Phosphotransferase) domain 1"/>
    <property type="match status" value="1"/>
</dbReference>
<dbReference type="AlphaFoldDB" id="A0A5S9IIB9"/>
<evidence type="ECO:0000256" key="2">
    <source>
        <dbReference type="ARBA" id="ARBA00022741"/>
    </source>
</evidence>
<evidence type="ECO:0000313" key="8">
    <source>
        <dbReference type="Proteomes" id="UP000326354"/>
    </source>
</evidence>
<evidence type="ECO:0000256" key="5">
    <source>
        <dbReference type="PROSITE-ProRule" id="PRU00339"/>
    </source>
</evidence>
<keyword evidence="5" id="KW-0802">TPR repeat</keyword>
<dbReference type="Gene3D" id="1.25.10.10">
    <property type="entry name" value="Leucine-rich Repeat Variant"/>
    <property type="match status" value="1"/>
</dbReference>
<protein>
    <submittedName>
        <fullName evidence="7">Protein kinase</fullName>
    </submittedName>
</protein>
<dbReference type="InterPro" id="IPR000719">
    <property type="entry name" value="Prot_kinase_dom"/>
</dbReference>
<keyword evidence="8" id="KW-1185">Reference proteome</keyword>
<evidence type="ECO:0000256" key="4">
    <source>
        <dbReference type="ARBA" id="ARBA00022840"/>
    </source>
</evidence>
<dbReference type="PANTHER" id="PTHR43289:SF34">
    <property type="entry name" value="SERINE_THREONINE-PROTEIN KINASE YBDM-RELATED"/>
    <property type="match status" value="1"/>
</dbReference>
<dbReference type="Pfam" id="PF13181">
    <property type="entry name" value="TPR_8"/>
    <property type="match status" value="1"/>
</dbReference>
<dbReference type="EMBL" id="AP019860">
    <property type="protein sequence ID" value="BBM82090.1"/>
    <property type="molecule type" value="Genomic_DNA"/>
</dbReference>
<dbReference type="Gene3D" id="3.30.200.20">
    <property type="entry name" value="Phosphorylase Kinase, domain 1"/>
    <property type="match status" value="1"/>
</dbReference>
<dbReference type="GO" id="GO:0005524">
    <property type="term" value="F:ATP binding"/>
    <property type="evidence" value="ECO:0007669"/>
    <property type="project" value="UniProtKB-KW"/>
</dbReference>
<dbReference type="PROSITE" id="PS50011">
    <property type="entry name" value="PROTEIN_KINASE_DOM"/>
    <property type="match status" value="1"/>
</dbReference>
<dbReference type="Gene3D" id="1.25.40.10">
    <property type="entry name" value="Tetratricopeptide repeat domain"/>
    <property type="match status" value="2"/>
</dbReference>
<evidence type="ECO:0000256" key="1">
    <source>
        <dbReference type="ARBA" id="ARBA00022679"/>
    </source>
</evidence>
<dbReference type="InterPro" id="IPR019734">
    <property type="entry name" value="TPR_rpt"/>
</dbReference>
<dbReference type="InterPro" id="IPR016024">
    <property type="entry name" value="ARM-type_fold"/>
</dbReference>
<feature type="domain" description="Protein kinase" evidence="6">
    <location>
        <begin position="68"/>
        <end position="321"/>
    </location>
</feature>
<sequence>MDNNTLVKIITYIGIISPHELQRHLQECAQENLGQYFLTKKILSPQELEFVYETSRQPQAQKPHIGHFFVQRKIAEGGMGVIYKAYDLRAKRIVALKVLKQVQNSVARFQREMQVLSQIHHPNIVTLYGIHCINNITFYSMEYIDGQTLEQVSDLSFYKIAQIMMQVASAVHFVHRLGVIHRDLKPSNIMISKDMTPKVMDFGLAKEQSVSSELTKSGVFIGTIYYASPEQIKGERLGIRTDVYSLGATLYTLLAKRTPFVADSIHKLGRQIIEEPCIALHKINKKTPRALSMICGKALEKNQLKRYRSCVALADDLQRFIRKRPVKAGENYLSYVLWNSLRKMAKPIIKISLFSMAVILAFFVIESWQSYTEEKRRENTRKEYNKLMRETVTAEQINLEKLSFDISPQVEFTMNNMIFQCVKARNLLQQLASDPKVQIDSHQQLYIIEKRISLLALAVNNFLLSRTSLLRCQNLDNTKDLASYFEKLDQRRIQFATYPQKKLAAILKILQQEPELAEEELRLYSSEIARMSDDVDVKIVALLHSKEPILRQFAAEVLGKAQTPRKKVQDKDHCEWLLWLLEKEQNSEVIMSLVWALGRLQDIRAWKPVDKKLHKYKFRGLQVHLRLPIMWLAQKRKVLEDNFKNPEQYLRAAYFFSSFRRDHNKAISICEKYLQLKNLTPQQKLRGQEYMGYIYLQIEENEKAIELLESLIAPHERLMKKSKKGDRKWINGLARVYVNIGSALIALYEKKPQMEYMTKAIACFKKYIELAPGWPGAERNLADAHKLLKQYDKALEYSALALENSKGNDIEAYYSYLQRSVIYTEMSQYKKALANVNLALKKSPKSADAFIQRATLYQKMNNYLQAYNDCSQALRLEPQHHKAKELRTLLDFELSKEKRK</sequence>
<proteinExistence type="predicted"/>
<feature type="repeat" description="TPR" evidence="5">
    <location>
        <begin position="847"/>
        <end position="880"/>
    </location>
</feature>
<dbReference type="SUPFAM" id="SSF48452">
    <property type="entry name" value="TPR-like"/>
    <property type="match status" value="1"/>
</dbReference>
<reference evidence="7 8" key="1">
    <citation type="submission" date="2019-08" db="EMBL/GenBank/DDBJ databases">
        <title>Complete genome sequence of Candidatus Uab amorphum.</title>
        <authorList>
            <person name="Shiratori T."/>
            <person name="Suzuki S."/>
            <person name="Kakizawa Y."/>
            <person name="Ishida K."/>
        </authorList>
    </citation>
    <scope>NUCLEOTIDE SEQUENCE [LARGE SCALE GENOMIC DNA]</scope>
    <source>
        <strain evidence="7 8">SRT547</strain>
    </source>
</reference>
<feature type="repeat" description="TPR" evidence="5">
    <location>
        <begin position="813"/>
        <end position="846"/>
    </location>
</feature>
<dbReference type="Pfam" id="PF00069">
    <property type="entry name" value="Pkinase"/>
    <property type="match status" value="1"/>
</dbReference>
<dbReference type="RefSeq" id="WP_173013086.1">
    <property type="nucleotide sequence ID" value="NZ_AP019860.1"/>
</dbReference>
<dbReference type="InterPro" id="IPR011990">
    <property type="entry name" value="TPR-like_helical_dom_sf"/>
</dbReference>
<dbReference type="KEGG" id="uam:UABAM_00433"/>
<dbReference type="CDD" id="cd14014">
    <property type="entry name" value="STKc_PknB_like"/>
    <property type="match status" value="1"/>
</dbReference>
<dbReference type="InterPro" id="IPR011989">
    <property type="entry name" value="ARM-like"/>
</dbReference>
<keyword evidence="4" id="KW-0067">ATP-binding</keyword>